<evidence type="ECO:0000313" key="3">
    <source>
        <dbReference type="Proteomes" id="UP001154329"/>
    </source>
</evidence>
<keyword evidence="3" id="KW-1185">Reference proteome</keyword>
<feature type="coiled-coil region" evidence="1">
    <location>
        <begin position="74"/>
        <end position="143"/>
    </location>
</feature>
<sequence length="222" mass="26097">MFQFELEKYSRDKSQIGDYSSHCETLRNALELQLKDTMCKLIQTDEMSTVSKQMIENDKLQNNNSIEEYMHYHQSSLENLSKQKDEEIEKLNNRMEEYIKEIDELKQLYVKVCSEKENSLNEKEKLEKRYDELSSQFETLDKQYGTVVKEKEELAITLIGIKKKMSVNQDSIQKQSLIKEIEDLKNELTLHKRQKEVIANLKIDLIQSKESIVFGTAITIGV</sequence>
<accession>A0A9P0JIX4</accession>
<reference evidence="2" key="1">
    <citation type="submission" date="2022-02" db="EMBL/GenBank/DDBJ databases">
        <authorList>
            <person name="King R."/>
        </authorList>
    </citation>
    <scope>NUCLEOTIDE SEQUENCE</scope>
</reference>
<dbReference type="EMBL" id="OU899037">
    <property type="protein sequence ID" value="CAH1738756.1"/>
    <property type="molecule type" value="Genomic_DNA"/>
</dbReference>
<proteinExistence type="predicted"/>
<protein>
    <submittedName>
        <fullName evidence="2">Uncharacterized protein</fullName>
    </submittedName>
</protein>
<name>A0A9P0JIX4_APHGO</name>
<dbReference type="AlphaFoldDB" id="A0A9P0JIX4"/>
<reference evidence="2" key="2">
    <citation type="submission" date="2022-10" db="EMBL/GenBank/DDBJ databases">
        <authorList>
            <consortium name="ENA_rothamsted_submissions"/>
            <consortium name="culmorum"/>
            <person name="King R."/>
        </authorList>
    </citation>
    <scope>NUCLEOTIDE SEQUENCE</scope>
</reference>
<organism evidence="2 3">
    <name type="scientific">Aphis gossypii</name>
    <name type="common">Cotton aphid</name>
    <dbReference type="NCBI Taxonomy" id="80765"/>
    <lineage>
        <taxon>Eukaryota</taxon>
        <taxon>Metazoa</taxon>
        <taxon>Ecdysozoa</taxon>
        <taxon>Arthropoda</taxon>
        <taxon>Hexapoda</taxon>
        <taxon>Insecta</taxon>
        <taxon>Pterygota</taxon>
        <taxon>Neoptera</taxon>
        <taxon>Paraneoptera</taxon>
        <taxon>Hemiptera</taxon>
        <taxon>Sternorrhyncha</taxon>
        <taxon>Aphidomorpha</taxon>
        <taxon>Aphidoidea</taxon>
        <taxon>Aphididae</taxon>
        <taxon>Aphidini</taxon>
        <taxon>Aphis</taxon>
        <taxon>Aphis</taxon>
    </lineage>
</organism>
<feature type="coiled-coil region" evidence="1">
    <location>
        <begin position="167"/>
        <end position="201"/>
    </location>
</feature>
<keyword evidence="1" id="KW-0175">Coiled coil</keyword>
<evidence type="ECO:0000256" key="1">
    <source>
        <dbReference type="SAM" id="Coils"/>
    </source>
</evidence>
<dbReference type="Proteomes" id="UP001154329">
    <property type="component" value="Chromosome 4"/>
</dbReference>
<gene>
    <name evidence="2" type="ORF">APHIGO_LOCUS12026</name>
</gene>
<evidence type="ECO:0000313" key="2">
    <source>
        <dbReference type="EMBL" id="CAH1738756.1"/>
    </source>
</evidence>